<proteinExistence type="predicted"/>
<feature type="transmembrane region" description="Helical" evidence="6">
    <location>
        <begin position="152"/>
        <end position="177"/>
    </location>
</feature>
<evidence type="ECO:0000313" key="7">
    <source>
        <dbReference type="EMBL" id="AXY23331.1"/>
    </source>
</evidence>
<evidence type="ECO:0000256" key="5">
    <source>
        <dbReference type="SAM" id="MobiDB-lite"/>
    </source>
</evidence>
<feature type="transmembrane region" description="Helical" evidence="6">
    <location>
        <begin position="189"/>
        <end position="209"/>
    </location>
</feature>
<dbReference type="AlphaFoldDB" id="A0A347WEN8"/>
<dbReference type="Gene3D" id="1.20.1530.20">
    <property type="match status" value="1"/>
</dbReference>
<feature type="compositionally biased region" description="Basic and acidic residues" evidence="5">
    <location>
        <begin position="354"/>
        <end position="367"/>
    </location>
</feature>
<keyword evidence="2 6" id="KW-0812">Transmembrane</keyword>
<dbReference type="InterPro" id="IPR004710">
    <property type="entry name" value="Bilac:Na_transpt"/>
</dbReference>
<dbReference type="Proteomes" id="UP000264120">
    <property type="component" value="Chromosome"/>
</dbReference>
<feature type="compositionally biased region" description="Gly residues" evidence="5">
    <location>
        <begin position="338"/>
        <end position="350"/>
    </location>
</feature>
<gene>
    <name evidence="7" type="ORF">CD178_02584</name>
</gene>
<sequence>MQTGPHEGKWPPHALATRSEGHEIENTMDGHGGGTVSLTRLFPVWAVLVSLCAVLFPAPFVALTPAITPLLAFIMFTMGVTLTVEDFARIARRPLPVLAGVALHYLVMPLAAWAIAHLLGMPPMLATGMVLVGCVSSGTASNVMIYLSRGDLALSVSISTLSTLVGIVATPLLTRLYVSAGVQVDSWGLFRSIVEIVALPVLAGVVVNASCARTIRRIEPVLPLVAMVAIMTIIGSIVAGVRPSLAAVGPLVLVGVVLHNAIGLLGGYWGGRLLGFDETVCRTLALEVGMQNSGLAATLGRVYFSPLAALPGAVFSIWHNISGSALAAIWAGRPPGPAGSGRSGQRGIAGAGHVEQKEQRDNQQKDR</sequence>
<evidence type="ECO:0000313" key="8">
    <source>
        <dbReference type="Proteomes" id="UP000264120"/>
    </source>
</evidence>
<dbReference type="InterPro" id="IPR038770">
    <property type="entry name" value="Na+/solute_symporter_sf"/>
</dbReference>
<comment type="subcellular location">
    <subcellularLocation>
        <location evidence="1">Membrane</location>
        <topology evidence="1">Multi-pass membrane protein</topology>
    </subcellularLocation>
</comment>
<dbReference type="EMBL" id="CP023036">
    <property type="protein sequence ID" value="AXY23331.1"/>
    <property type="molecule type" value="Genomic_DNA"/>
</dbReference>
<accession>A0A347WEN8</accession>
<feature type="region of interest" description="Disordered" evidence="5">
    <location>
        <begin position="335"/>
        <end position="367"/>
    </location>
</feature>
<dbReference type="PANTHER" id="PTHR10361">
    <property type="entry name" value="SODIUM-BILE ACID COTRANSPORTER"/>
    <property type="match status" value="1"/>
</dbReference>
<feature type="transmembrane region" description="Helical" evidence="6">
    <location>
        <begin position="247"/>
        <end position="269"/>
    </location>
</feature>
<dbReference type="KEGG" id="ksc:CD178_02584"/>
<feature type="transmembrane region" description="Helical" evidence="6">
    <location>
        <begin position="41"/>
        <end position="60"/>
    </location>
</feature>
<protein>
    <submittedName>
        <fullName evidence="7">Sodium Bile acid symporter family protein</fullName>
    </submittedName>
</protein>
<feature type="transmembrane region" description="Helical" evidence="6">
    <location>
        <begin position="221"/>
        <end position="241"/>
    </location>
</feature>
<reference evidence="7 8" key="1">
    <citation type="submission" date="2017-08" db="EMBL/GenBank/DDBJ databases">
        <title>Complete genome sequence of Gluconacetobacter saccharivorans CV1 isolated from Fermented Vinegar.</title>
        <authorList>
            <person name="Kim S.-Y."/>
        </authorList>
    </citation>
    <scope>NUCLEOTIDE SEQUENCE [LARGE SCALE GENOMIC DNA]</scope>
    <source>
        <strain evidence="7 8">CV1</strain>
    </source>
</reference>
<keyword evidence="8" id="KW-1185">Reference proteome</keyword>
<dbReference type="PANTHER" id="PTHR10361:SF28">
    <property type="entry name" value="P3 PROTEIN-RELATED"/>
    <property type="match status" value="1"/>
</dbReference>
<feature type="transmembrane region" description="Helical" evidence="6">
    <location>
        <begin position="66"/>
        <end position="84"/>
    </location>
</feature>
<evidence type="ECO:0000256" key="6">
    <source>
        <dbReference type="SAM" id="Phobius"/>
    </source>
</evidence>
<keyword evidence="3 6" id="KW-1133">Transmembrane helix</keyword>
<feature type="transmembrane region" description="Helical" evidence="6">
    <location>
        <begin position="125"/>
        <end position="145"/>
    </location>
</feature>
<dbReference type="GO" id="GO:0016020">
    <property type="term" value="C:membrane"/>
    <property type="evidence" value="ECO:0007669"/>
    <property type="project" value="UniProtKB-SubCell"/>
</dbReference>
<keyword evidence="4 6" id="KW-0472">Membrane</keyword>
<evidence type="ECO:0000256" key="2">
    <source>
        <dbReference type="ARBA" id="ARBA00022692"/>
    </source>
</evidence>
<feature type="transmembrane region" description="Helical" evidence="6">
    <location>
        <begin position="96"/>
        <end position="119"/>
    </location>
</feature>
<evidence type="ECO:0000256" key="4">
    <source>
        <dbReference type="ARBA" id="ARBA00023136"/>
    </source>
</evidence>
<organism evidence="7 8">
    <name type="scientific">Komagataeibacter saccharivorans</name>
    <dbReference type="NCBI Taxonomy" id="265959"/>
    <lineage>
        <taxon>Bacteria</taxon>
        <taxon>Pseudomonadati</taxon>
        <taxon>Pseudomonadota</taxon>
        <taxon>Alphaproteobacteria</taxon>
        <taxon>Acetobacterales</taxon>
        <taxon>Acetobacteraceae</taxon>
        <taxon>Komagataeibacter</taxon>
    </lineage>
</organism>
<dbReference type="Pfam" id="PF01758">
    <property type="entry name" value="SBF"/>
    <property type="match status" value="1"/>
</dbReference>
<dbReference type="InterPro" id="IPR002657">
    <property type="entry name" value="BilAc:Na_symport/Acr3"/>
</dbReference>
<evidence type="ECO:0000256" key="3">
    <source>
        <dbReference type="ARBA" id="ARBA00022989"/>
    </source>
</evidence>
<name>A0A347WEN8_9PROT</name>
<evidence type="ECO:0000256" key="1">
    <source>
        <dbReference type="ARBA" id="ARBA00004141"/>
    </source>
</evidence>